<dbReference type="OrthoDB" id="4564887at2"/>
<feature type="compositionally biased region" description="Basic and acidic residues" evidence="1">
    <location>
        <begin position="52"/>
        <end position="61"/>
    </location>
</feature>
<evidence type="ECO:0000313" key="4">
    <source>
        <dbReference type="Proteomes" id="UP000183810"/>
    </source>
</evidence>
<name>A0A1J0VWU4_9NOCA</name>
<keyword evidence="2" id="KW-0732">Signal</keyword>
<organism evidence="3 4">
    <name type="scientific">Nocardia mangyaensis</name>
    <dbReference type="NCBI Taxonomy" id="2213200"/>
    <lineage>
        <taxon>Bacteria</taxon>
        <taxon>Bacillati</taxon>
        <taxon>Actinomycetota</taxon>
        <taxon>Actinomycetes</taxon>
        <taxon>Mycobacteriales</taxon>
        <taxon>Nocardiaceae</taxon>
        <taxon>Nocardia</taxon>
    </lineage>
</organism>
<feature type="chain" id="PRO_5039032145" description="DUF732 domain-containing protein" evidence="2">
    <location>
        <begin position="23"/>
        <end position="97"/>
    </location>
</feature>
<dbReference type="AlphaFoldDB" id="A0A1J0VWU4"/>
<dbReference type="KEGG" id="nsl:BOX37_24305"/>
<evidence type="ECO:0000256" key="1">
    <source>
        <dbReference type="SAM" id="MobiDB-lite"/>
    </source>
</evidence>
<evidence type="ECO:0000256" key="2">
    <source>
        <dbReference type="SAM" id="SignalP"/>
    </source>
</evidence>
<dbReference type="RefSeq" id="WP_071929714.1">
    <property type="nucleotide sequence ID" value="NZ_CP018082.1"/>
</dbReference>
<feature type="region of interest" description="Disordered" evidence="1">
    <location>
        <begin position="37"/>
        <end position="61"/>
    </location>
</feature>
<gene>
    <name evidence="3" type="ORF">BOX37_24305</name>
</gene>
<dbReference type="EMBL" id="CP018082">
    <property type="protein sequence ID" value="APE36531.1"/>
    <property type="molecule type" value="Genomic_DNA"/>
</dbReference>
<sequence>MSARPRLRTVVAAVATVLAVTAGPAVLSTAVATAVPGGSEFPFDENAPGRGTEPKTDERAERAEKFGGGLATELVDLGGNVLKCGLSIATKTVTCPL</sequence>
<keyword evidence="4" id="KW-1185">Reference proteome</keyword>
<dbReference type="Proteomes" id="UP000183810">
    <property type="component" value="Chromosome"/>
</dbReference>
<evidence type="ECO:0000313" key="3">
    <source>
        <dbReference type="EMBL" id="APE36531.1"/>
    </source>
</evidence>
<reference evidence="3" key="1">
    <citation type="submission" date="2016-11" db="EMBL/GenBank/DDBJ databases">
        <authorList>
            <person name="Jaros S."/>
            <person name="Januszkiewicz K."/>
            <person name="Wedrychowicz H."/>
        </authorList>
    </citation>
    <scope>NUCLEOTIDE SEQUENCE [LARGE SCALE GENOMIC DNA]</scope>
    <source>
        <strain evidence="3">Y48</strain>
    </source>
</reference>
<proteinExistence type="predicted"/>
<accession>A0A1J0VWU4</accession>
<evidence type="ECO:0008006" key="5">
    <source>
        <dbReference type="Google" id="ProtNLM"/>
    </source>
</evidence>
<feature type="signal peptide" evidence="2">
    <location>
        <begin position="1"/>
        <end position="22"/>
    </location>
</feature>
<protein>
    <recommendedName>
        <fullName evidence="5">DUF732 domain-containing protein</fullName>
    </recommendedName>
</protein>